<protein>
    <submittedName>
        <fullName evidence="1">Uncharacterized protein</fullName>
    </submittedName>
</protein>
<accession>A0AAV8RYX1</accession>
<organism evidence="1 2">
    <name type="scientific">Ensete ventricosum</name>
    <name type="common">Abyssinian banana</name>
    <name type="synonym">Musa ensete</name>
    <dbReference type="NCBI Taxonomy" id="4639"/>
    <lineage>
        <taxon>Eukaryota</taxon>
        <taxon>Viridiplantae</taxon>
        <taxon>Streptophyta</taxon>
        <taxon>Embryophyta</taxon>
        <taxon>Tracheophyta</taxon>
        <taxon>Spermatophyta</taxon>
        <taxon>Magnoliopsida</taxon>
        <taxon>Liliopsida</taxon>
        <taxon>Zingiberales</taxon>
        <taxon>Musaceae</taxon>
        <taxon>Ensete</taxon>
    </lineage>
</organism>
<comment type="caution">
    <text evidence="1">The sequence shown here is derived from an EMBL/GenBank/DDBJ whole genome shotgun (WGS) entry which is preliminary data.</text>
</comment>
<name>A0AAV8RYX1_ENSVE</name>
<keyword evidence="2" id="KW-1185">Reference proteome</keyword>
<sequence length="113" mass="12586">MSAATRCQGSSIGFHCIVAYCLTVPRVKPPEKHNLPSSSSSNRSSLLTSGEFSQMHRYNCLSTTFVWKSPGPSSRPFVFIPKNFVEYLSFLDHQYGVVKNVEIERSILVNASV</sequence>
<dbReference type="Proteomes" id="UP001222027">
    <property type="component" value="Unassembled WGS sequence"/>
</dbReference>
<dbReference type="AlphaFoldDB" id="A0AAV8RYX1"/>
<dbReference type="EMBL" id="JAQQAF010000001">
    <property type="protein sequence ID" value="KAJ8512321.1"/>
    <property type="molecule type" value="Genomic_DNA"/>
</dbReference>
<reference evidence="1 2" key="1">
    <citation type="submission" date="2022-12" db="EMBL/GenBank/DDBJ databases">
        <title>Chromosome-scale assembly of the Ensete ventricosum genome.</title>
        <authorList>
            <person name="Dussert Y."/>
            <person name="Stocks J."/>
            <person name="Wendawek A."/>
            <person name="Woldeyes F."/>
            <person name="Nichols R.A."/>
            <person name="Borrell J.S."/>
        </authorList>
    </citation>
    <scope>NUCLEOTIDE SEQUENCE [LARGE SCALE GENOMIC DNA]</scope>
    <source>
        <strain evidence="2">cv. Maze</strain>
        <tissue evidence="1">Seeds</tissue>
    </source>
</reference>
<evidence type="ECO:0000313" key="1">
    <source>
        <dbReference type="EMBL" id="KAJ8512321.1"/>
    </source>
</evidence>
<evidence type="ECO:0000313" key="2">
    <source>
        <dbReference type="Proteomes" id="UP001222027"/>
    </source>
</evidence>
<gene>
    <name evidence="1" type="ORF">OPV22_002755</name>
</gene>
<proteinExistence type="predicted"/>